<comment type="subcellular location">
    <subcellularLocation>
        <location evidence="1">Cell membrane</location>
        <topology evidence="1">Multi-pass membrane protein</topology>
    </subcellularLocation>
</comment>
<dbReference type="InterPro" id="IPR001851">
    <property type="entry name" value="ABC_transp_permease"/>
</dbReference>
<feature type="transmembrane region" description="Helical" evidence="7">
    <location>
        <begin position="72"/>
        <end position="94"/>
    </location>
</feature>
<feature type="transmembrane region" description="Helical" evidence="7">
    <location>
        <begin position="253"/>
        <end position="281"/>
    </location>
</feature>
<keyword evidence="3 7" id="KW-0812">Transmembrane</keyword>
<dbReference type="OrthoDB" id="45037at2"/>
<evidence type="ECO:0000256" key="4">
    <source>
        <dbReference type="ARBA" id="ARBA00022989"/>
    </source>
</evidence>
<evidence type="ECO:0000313" key="11">
    <source>
        <dbReference type="Proteomes" id="UP000016646"/>
    </source>
</evidence>
<evidence type="ECO:0000256" key="6">
    <source>
        <dbReference type="SAM" id="MobiDB-lite"/>
    </source>
</evidence>
<dbReference type="EMBL" id="AUZJ01000009">
    <property type="protein sequence ID" value="ERF61548.1"/>
    <property type="molecule type" value="Genomic_DNA"/>
</dbReference>
<dbReference type="eggNOG" id="COG4603">
    <property type="taxonomic scope" value="Bacteria"/>
</dbReference>
<dbReference type="STRING" id="1125725.HMPREF1325_2290"/>
<evidence type="ECO:0000313" key="8">
    <source>
        <dbReference type="EMBL" id="ERF61548.1"/>
    </source>
</evidence>
<reference evidence="10 11" key="1">
    <citation type="submission" date="2013-08" db="EMBL/GenBank/DDBJ databases">
        <authorList>
            <person name="Durkin A.S."/>
            <person name="Haft D.R."/>
            <person name="McCorrison J."/>
            <person name="Torralba M."/>
            <person name="Gillis M."/>
            <person name="Haft D.H."/>
            <person name="Methe B."/>
            <person name="Sutton G."/>
            <person name="Nelson K.E."/>
        </authorList>
    </citation>
    <scope>NUCLEOTIDE SEQUENCE [LARGE SCALE GENOMIC DNA]</scope>
    <source>
        <strain evidence="9 11">ATCC 35536</strain>
        <strain evidence="8 10">VPI DR56BR1116</strain>
    </source>
</reference>
<dbReference type="PANTHER" id="PTHR47089:SF1">
    <property type="entry name" value="GUANOSINE ABC TRANSPORTER PERMEASE PROTEIN NUPP"/>
    <property type="match status" value="1"/>
</dbReference>
<dbReference type="GO" id="GO:0022857">
    <property type="term" value="F:transmembrane transporter activity"/>
    <property type="evidence" value="ECO:0007669"/>
    <property type="project" value="InterPro"/>
</dbReference>
<evidence type="ECO:0000256" key="7">
    <source>
        <dbReference type="SAM" id="Phobius"/>
    </source>
</evidence>
<dbReference type="Proteomes" id="UP000016646">
    <property type="component" value="Unassembled WGS sequence"/>
</dbReference>
<feature type="transmembrane region" description="Helical" evidence="7">
    <location>
        <begin position="30"/>
        <end position="52"/>
    </location>
</feature>
<protein>
    <submittedName>
        <fullName evidence="8">Branched-chain amino acid ABC transporter, permease protein</fullName>
    </submittedName>
</protein>
<organism evidence="8 10">
    <name type="scientific">Treponema socranskii subsp. socranskii VPI DR56BR1116 = ATCC 35536</name>
    <dbReference type="NCBI Taxonomy" id="1125725"/>
    <lineage>
        <taxon>Bacteria</taxon>
        <taxon>Pseudomonadati</taxon>
        <taxon>Spirochaetota</taxon>
        <taxon>Spirochaetia</taxon>
        <taxon>Spirochaetales</taxon>
        <taxon>Treponemataceae</taxon>
        <taxon>Treponema</taxon>
    </lineage>
</organism>
<feature type="compositionally biased region" description="Basic and acidic residues" evidence="6">
    <location>
        <begin position="1"/>
        <end position="11"/>
    </location>
</feature>
<feature type="transmembrane region" description="Helical" evidence="7">
    <location>
        <begin position="128"/>
        <end position="150"/>
    </location>
</feature>
<keyword evidence="4 7" id="KW-1133">Transmembrane helix</keyword>
<name>U1FNU2_TRESO</name>
<keyword evidence="11" id="KW-1185">Reference proteome</keyword>
<feature type="transmembrane region" description="Helical" evidence="7">
    <location>
        <begin position="101"/>
        <end position="122"/>
    </location>
</feature>
<keyword evidence="2" id="KW-1003">Cell membrane</keyword>
<keyword evidence="5 7" id="KW-0472">Membrane</keyword>
<dbReference type="CDD" id="cd06580">
    <property type="entry name" value="TM_PBP1_transp_TpRbsC_like"/>
    <property type="match status" value="1"/>
</dbReference>
<evidence type="ECO:0000313" key="9">
    <source>
        <dbReference type="EMBL" id="ERK02709.1"/>
    </source>
</evidence>
<dbReference type="AlphaFoldDB" id="U1FNU2"/>
<gene>
    <name evidence="9" type="ORF">HMPREF0860_0043</name>
    <name evidence="8" type="ORF">HMPREF1325_2290</name>
</gene>
<feature type="region of interest" description="Disordered" evidence="6">
    <location>
        <begin position="1"/>
        <end position="21"/>
    </location>
</feature>
<feature type="transmembrane region" description="Helical" evidence="7">
    <location>
        <begin position="213"/>
        <end position="232"/>
    </location>
</feature>
<dbReference type="GO" id="GO:0005886">
    <property type="term" value="C:plasma membrane"/>
    <property type="evidence" value="ECO:0007669"/>
    <property type="project" value="UniProtKB-SubCell"/>
</dbReference>
<accession>U1FNU2</accession>
<dbReference type="PANTHER" id="PTHR47089">
    <property type="entry name" value="ABC TRANSPORTER, PERMEASE PROTEIN"/>
    <property type="match status" value="1"/>
</dbReference>
<evidence type="ECO:0000313" key="10">
    <source>
        <dbReference type="Proteomes" id="UP000016412"/>
    </source>
</evidence>
<evidence type="ECO:0000256" key="3">
    <source>
        <dbReference type="ARBA" id="ARBA00022692"/>
    </source>
</evidence>
<evidence type="ECO:0000256" key="5">
    <source>
        <dbReference type="ARBA" id="ARBA00023136"/>
    </source>
</evidence>
<feature type="transmembrane region" description="Helical" evidence="7">
    <location>
        <begin position="301"/>
        <end position="324"/>
    </location>
</feature>
<proteinExistence type="predicted"/>
<evidence type="ECO:0000256" key="1">
    <source>
        <dbReference type="ARBA" id="ARBA00004651"/>
    </source>
</evidence>
<sequence length="392" mass="41948">MKHGATHIEKRGKAKKRKGEKNEEWKSGPFLIALSAVVLGLVAGGILMAVIGENPLEAYLYMFRGSLMNSERVGNMIAVSTTLFFTGLAFAFAYKTGLFNIGCSGQMLAGGIVATIAAHYLFLPRPLYLIALILCAVLGGALWAAIPGFFKAKFNVHEVVSTIMMNWIAYWSVYYYIPAYLKGPSLETESSAIAVTQSLRTPWLTNLFAGSTYINLSVFIAIIALVVVQFCLSKTTLGFSLKAVGANKSCAEYAGISVNSSIVLSMMISGALAGLAGLSYYTGYSLNMQIGVMPSQGFDGIAVALLGASTPVGVLLASIFFGILQSGKGFMNAMTSVPPEIADTIISVIIYFTATSILFERLWNGVFRAMRGKRKTNSNNADSAQRTAQGGR</sequence>
<dbReference type="Proteomes" id="UP000016412">
    <property type="component" value="Unassembled WGS sequence"/>
</dbReference>
<feature type="transmembrane region" description="Helical" evidence="7">
    <location>
        <begin position="345"/>
        <end position="363"/>
    </location>
</feature>
<evidence type="ECO:0000256" key="2">
    <source>
        <dbReference type="ARBA" id="ARBA00022475"/>
    </source>
</evidence>
<dbReference type="RefSeq" id="WP_021329425.1">
    <property type="nucleotide sequence ID" value="NZ_AUZJ01000009.1"/>
</dbReference>
<dbReference type="EMBL" id="AVQI01000050">
    <property type="protein sequence ID" value="ERK02709.1"/>
    <property type="molecule type" value="Genomic_DNA"/>
</dbReference>
<dbReference type="PATRIC" id="fig|1125725.3.peg.355"/>
<comment type="caution">
    <text evidence="8">The sequence shown here is derived from an EMBL/GenBank/DDBJ whole genome shotgun (WGS) entry which is preliminary data.</text>
</comment>
<dbReference type="Pfam" id="PF02653">
    <property type="entry name" value="BPD_transp_2"/>
    <property type="match status" value="1"/>
</dbReference>